<dbReference type="GO" id="GO:0006281">
    <property type="term" value="P:DNA repair"/>
    <property type="evidence" value="ECO:0007669"/>
    <property type="project" value="InterPro"/>
</dbReference>
<dbReference type="Pfam" id="PF12836">
    <property type="entry name" value="HHH_3"/>
    <property type="match status" value="1"/>
</dbReference>
<dbReference type="Gene3D" id="3.10.560.10">
    <property type="entry name" value="Outer membrane lipoprotein wza domain like"/>
    <property type="match status" value="1"/>
</dbReference>
<dbReference type="SMART" id="SM00278">
    <property type="entry name" value="HhH1"/>
    <property type="match status" value="2"/>
</dbReference>
<dbReference type="OrthoDB" id="9758724at2"/>
<organism evidence="4 5">
    <name type="scientific">Microlunatus phosphovorus (strain ATCC 700054 / DSM 10555 / JCM 9379 / NBRC 101784 / NCIMB 13414 / VKM Ac-1990 / NM-1)</name>
    <dbReference type="NCBI Taxonomy" id="1032480"/>
    <lineage>
        <taxon>Bacteria</taxon>
        <taxon>Bacillati</taxon>
        <taxon>Actinomycetota</taxon>
        <taxon>Actinomycetes</taxon>
        <taxon>Propionibacteriales</taxon>
        <taxon>Propionibacteriaceae</taxon>
        <taxon>Microlunatus</taxon>
    </lineage>
</organism>
<sequence length="282" mass="28765">MVRRERIDPDTARVVEQRLQRLLQENGPGPAAEADETPIPPRRVPRTTSSPSTRADRAGAAVVSVFGSFRRPHVIIVAAIVVLGILLAGWAVLRARPVAVAVTPPTAGPTASASSAPSDPAPSANTAELFVHVLGAVKKPGVVKLATGSRVQDALQKAGGLTGKADPGELNLAQPVSDGQQIVVGTKGKPNGEVRDGTSGGGSSGTTGSSGSSGGAAGPQPVNLNTATQAQLEELPGVGPVMAGKIIAWRTENGRFSRVEELQEISGVGPKTYAKLAPLCRV</sequence>
<dbReference type="Proteomes" id="UP000007947">
    <property type="component" value="Chromosome"/>
</dbReference>
<name>F5XN27_MICPN</name>
<dbReference type="KEGG" id="mph:MLP_34630"/>
<dbReference type="InterPro" id="IPR019554">
    <property type="entry name" value="Soluble_ligand-bd"/>
</dbReference>
<feature type="domain" description="Helix-hairpin-helix DNA-binding motif class 1" evidence="3">
    <location>
        <begin position="230"/>
        <end position="249"/>
    </location>
</feature>
<evidence type="ECO:0000256" key="1">
    <source>
        <dbReference type="SAM" id="MobiDB-lite"/>
    </source>
</evidence>
<dbReference type="RefSeq" id="WP_013864333.1">
    <property type="nucleotide sequence ID" value="NC_015635.1"/>
</dbReference>
<evidence type="ECO:0000313" key="5">
    <source>
        <dbReference type="Proteomes" id="UP000007947"/>
    </source>
</evidence>
<dbReference type="InterPro" id="IPR003583">
    <property type="entry name" value="Hlx-hairpin-Hlx_DNA-bd_motif"/>
</dbReference>
<feature type="region of interest" description="Disordered" evidence="1">
    <location>
        <begin position="104"/>
        <end position="123"/>
    </location>
</feature>
<dbReference type="GO" id="GO:0015628">
    <property type="term" value="P:protein secretion by the type II secretion system"/>
    <property type="evidence" value="ECO:0007669"/>
    <property type="project" value="TreeGrafter"/>
</dbReference>
<accession>F5XN27</accession>
<feature type="region of interest" description="Disordered" evidence="1">
    <location>
        <begin position="23"/>
        <end position="57"/>
    </location>
</feature>
<dbReference type="AlphaFoldDB" id="F5XN27"/>
<dbReference type="InterPro" id="IPR010994">
    <property type="entry name" value="RuvA_2-like"/>
</dbReference>
<evidence type="ECO:0000313" key="4">
    <source>
        <dbReference type="EMBL" id="BAK36477.1"/>
    </source>
</evidence>
<gene>
    <name evidence="4" type="primary">comEA</name>
    <name evidence="4" type="ordered locus">MLP_34630</name>
</gene>
<dbReference type="HOGENOM" id="CLU_052011_0_1_11"/>
<reference evidence="4 5" key="1">
    <citation type="submission" date="2011-05" db="EMBL/GenBank/DDBJ databases">
        <title>Whole genome sequence of Microlunatus phosphovorus NM-1.</title>
        <authorList>
            <person name="Hosoyama A."/>
            <person name="Sasaki K."/>
            <person name="Harada T."/>
            <person name="Igarashi R."/>
            <person name="Kawakoshi A."/>
            <person name="Sasagawa M."/>
            <person name="Fukada J."/>
            <person name="Nakamura S."/>
            <person name="Katano Y."/>
            <person name="Hanada S."/>
            <person name="Kamagata Y."/>
            <person name="Nakamura N."/>
            <person name="Yamazaki S."/>
            <person name="Fujita N."/>
        </authorList>
    </citation>
    <scope>NUCLEOTIDE SEQUENCE [LARGE SCALE GENOMIC DNA]</scope>
    <source>
        <strain evidence="5">ATCC 700054 / DSM 10555 / JCM 9379 / NBRC 101784 / NCIMB 13414 / VKM Ac-1990 / NM-1</strain>
    </source>
</reference>
<dbReference type="EMBL" id="AP012204">
    <property type="protein sequence ID" value="BAK36477.1"/>
    <property type="molecule type" value="Genomic_DNA"/>
</dbReference>
<dbReference type="SUPFAM" id="SSF47781">
    <property type="entry name" value="RuvA domain 2-like"/>
    <property type="match status" value="1"/>
</dbReference>
<evidence type="ECO:0000256" key="2">
    <source>
        <dbReference type="SAM" id="Phobius"/>
    </source>
</evidence>
<feature type="transmembrane region" description="Helical" evidence="2">
    <location>
        <begin position="74"/>
        <end position="93"/>
    </location>
</feature>
<proteinExistence type="predicted"/>
<dbReference type="Pfam" id="PF10531">
    <property type="entry name" value="SLBB"/>
    <property type="match status" value="1"/>
</dbReference>
<dbReference type="PANTHER" id="PTHR21180">
    <property type="entry name" value="ENDONUCLEASE/EXONUCLEASE/PHOSPHATASE FAMILY DOMAIN-CONTAINING PROTEIN 1"/>
    <property type="match status" value="1"/>
</dbReference>
<dbReference type="STRING" id="1032480.MLP_34630"/>
<evidence type="ECO:0000259" key="3">
    <source>
        <dbReference type="SMART" id="SM00278"/>
    </source>
</evidence>
<keyword evidence="2" id="KW-0472">Membrane</keyword>
<dbReference type="eggNOG" id="COG1555">
    <property type="taxonomic scope" value="Bacteria"/>
</dbReference>
<dbReference type="Gene3D" id="1.10.150.320">
    <property type="entry name" value="Photosystem II 12 kDa extrinsic protein"/>
    <property type="match status" value="1"/>
</dbReference>
<dbReference type="GO" id="GO:0015627">
    <property type="term" value="C:type II protein secretion system complex"/>
    <property type="evidence" value="ECO:0007669"/>
    <property type="project" value="TreeGrafter"/>
</dbReference>
<keyword evidence="2" id="KW-1133">Transmembrane helix</keyword>
<dbReference type="InterPro" id="IPR051675">
    <property type="entry name" value="Endo/Exo/Phosphatase_dom_1"/>
</dbReference>
<feature type="domain" description="Helix-hairpin-helix DNA-binding motif class 1" evidence="3">
    <location>
        <begin position="260"/>
        <end position="279"/>
    </location>
</feature>
<keyword evidence="5" id="KW-1185">Reference proteome</keyword>
<dbReference type="eggNOG" id="COG1596">
    <property type="taxonomic scope" value="Bacteria"/>
</dbReference>
<feature type="region of interest" description="Disordered" evidence="1">
    <location>
        <begin position="160"/>
        <end position="223"/>
    </location>
</feature>
<dbReference type="PANTHER" id="PTHR21180:SF32">
    <property type="entry name" value="ENDONUCLEASE_EXONUCLEASE_PHOSPHATASE FAMILY DOMAIN-CONTAINING PROTEIN 1"/>
    <property type="match status" value="1"/>
</dbReference>
<protein>
    <submittedName>
        <fullName evidence="4">Putative competence protein ComEA</fullName>
    </submittedName>
</protein>
<keyword evidence="2" id="KW-0812">Transmembrane</keyword>
<dbReference type="GO" id="GO:0003677">
    <property type="term" value="F:DNA binding"/>
    <property type="evidence" value="ECO:0007669"/>
    <property type="project" value="InterPro"/>
</dbReference>